<evidence type="ECO:0000313" key="3">
    <source>
        <dbReference type="EMBL" id="MFC7618347.1"/>
    </source>
</evidence>
<reference evidence="4" key="1">
    <citation type="journal article" date="2019" name="Int. J. Syst. Evol. Microbiol.">
        <title>The Global Catalogue of Microorganisms (GCM) 10K type strain sequencing project: providing services to taxonomists for standard genome sequencing and annotation.</title>
        <authorList>
            <consortium name="The Broad Institute Genomics Platform"/>
            <consortium name="The Broad Institute Genome Sequencing Center for Infectious Disease"/>
            <person name="Wu L."/>
            <person name="Ma J."/>
        </authorList>
    </citation>
    <scope>NUCLEOTIDE SEQUENCE [LARGE SCALE GENOMIC DNA]</scope>
    <source>
        <strain evidence="4">JCM 17695</strain>
    </source>
</reference>
<gene>
    <name evidence="3" type="ORF">ACFQV2_38255</name>
</gene>
<sequence>MTGSDTRPTSTPAQRPAPPRSWRPPSAPPRTHVEWMLLVAERAVGRLAPTLRAAMAMLLAAMAGIALVAVVAGLLAAVLSAVVLLVVAAVCR</sequence>
<name>A0ABW2TZL7_9PSEU</name>
<feature type="compositionally biased region" description="Pro residues" evidence="1">
    <location>
        <begin position="15"/>
        <end position="28"/>
    </location>
</feature>
<keyword evidence="4" id="KW-1185">Reference proteome</keyword>
<organism evidence="3 4">
    <name type="scientific">Actinokineospora soli</name>
    <dbReference type="NCBI Taxonomy" id="1048753"/>
    <lineage>
        <taxon>Bacteria</taxon>
        <taxon>Bacillati</taxon>
        <taxon>Actinomycetota</taxon>
        <taxon>Actinomycetes</taxon>
        <taxon>Pseudonocardiales</taxon>
        <taxon>Pseudonocardiaceae</taxon>
        <taxon>Actinokineospora</taxon>
    </lineage>
</organism>
<evidence type="ECO:0000256" key="2">
    <source>
        <dbReference type="SAM" id="Phobius"/>
    </source>
</evidence>
<dbReference type="Proteomes" id="UP001596512">
    <property type="component" value="Unassembled WGS sequence"/>
</dbReference>
<evidence type="ECO:0000256" key="1">
    <source>
        <dbReference type="SAM" id="MobiDB-lite"/>
    </source>
</evidence>
<dbReference type="EMBL" id="JBHTEY010000004">
    <property type="protein sequence ID" value="MFC7618347.1"/>
    <property type="molecule type" value="Genomic_DNA"/>
</dbReference>
<accession>A0ABW2TZL7</accession>
<protein>
    <submittedName>
        <fullName evidence="3">Uncharacterized protein</fullName>
    </submittedName>
</protein>
<keyword evidence="2" id="KW-0472">Membrane</keyword>
<keyword evidence="2" id="KW-0812">Transmembrane</keyword>
<proteinExistence type="predicted"/>
<feature type="transmembrane region" description="Helical" evidence="2">
    <location>
        <begin position="57"/>
        <end position="90"/>
    </location>
</feature>
<keyword evidence="2" id="KW-1133">Transmembrane helix</keyword>
<comment type="caution">
    <text evidence="3">The sequence shown here is derived from an EMBL/GenBank/DDBJ whole genome shotgun (WGS) entry which is preliminary data.</text>
</comment>
<feature type="region of interest" description="Disordered" evidence="1">
    <location>
        <begin position="1"/>
        <end position="28"/>
    </location>
</feature>
<feature type="compositionally biased region" description="Polar residues" evidence="1">
    <location>
        <begin position="1"/>
        <end position="11"/>
    </location>
</feature>
<evidence type="ECO:0000313" key="4">
    <source>
        <dbReference type="Proteomes" id="UP001596512"/>
    </source>
</evidence>